<dbReference type="EMBL" id="FP103042">
    <property type="protein sequence ID" value="CAX26004.1"/>
    <property type="molecule type" value="Genomic_DNA"/>
</dbReference>
<dbReference type="KEGG" id="mdi:METDI4374"/>
<dbReference type="HOGENOM" id="CLU_2369601_0_0_5"/>
<protein>
    <submittedName>
        <fullName evidence="2">Uncharacterized protein</fullName>
    </submittedName>
</protein>
<name>C7CEQ2_METED</name>
<evidence type="ECO:0000256" key="1">
    <source>
        <dbReference type="SAM" id="MobiDB-lite"/>
    </source>
</evidence>
<evidence type="ECO:0000313" key="2">
    <source>
        <dbReference type="EMBL" id="CAX26004.1"/>
    </source>
</evidence>
<proteinExistence type="predicted"/>
<accession>C7CEQ2</accession>
<gene>
    <name evidence="2" type="ORF">METD_I4374</name>
</gene>
<dbReference type="AlphaFoldDB" id="C7CEQ2"/>
<organism evidence="2 3">
    <name type="scientific">Methylorubrum extorquens (strain DSM 6343 / CIP 106787 / DM4)</name>
    <name type="common">Methylobacterium extorquens</name>
    <dbReference type="NCBI Taxonomy" id="661410"/>
    <lineage>
        <taxon>Bacteria</taxon>
        <taxon>Pseudomonadati</taxon>
        <taxon>Pseudomonadota</taxon>
        <taxon>Alphaproteobacteria</taxon>
        <taxon>Hyphomicrobiales</taxon>
        <taxon>Methylobacteriaceae</taxon>
        <taxon>Methylorubrum</taxon>
    </lineage>
</organism>
<dbReference type="Proteomes" id="UP000008070">
    <property type="component" value="Chromosome"/>
</dbReference>
<feature type="region of interest" description="Disordered" evidence="1">
    <location>
        <begin position="1"/>
        <end position="25"/>
    </location>
</feature>
<evidence type="ECO:0000313" key="3">
    <source>
        <dbReference type="Proteomes" id="UP000008070"/>
    </source>
</evidence>
<reference evidence="3" key="1">
    <citation type="journal article" date="2009" name="PLoS ONE">
        <title>Methylobacterium genome sequences: a reference blueprint to investigate microbial metabolism of C1 compounds from natural and industrial sources.</title>
        <authorList>
            <person name="Vuilleumier S."/>
            <person name="Chistoserdova L."/>
            <person name="Lee M.-C."/>
            <person name="Bringel F."/>
            <person name="Lajus A."/>
            <person name="Zhou Y."/>
            <person name="Gourion B."/>
            <person name="Barbe V."/>
            <person name="Chang J."/>
            <person name="Cruveiller S."/>
            <person name="Dossat C."/>
            <person name="Gillett W."/>
            <person name="Gruffaz C."/>
            <person name="Haugen E."/>
            <person name="Hourcade E."/>
            <person name="Levy R."/>
            <person name="Mangenot S."/>
            <person name="Muller E."/>
            <person name="Nadalig T."/>
            <person name="Pagni M."/>
            <person name="Penny C."/>
            <person name="Peyraud R."/>
            <person name="Robinson D.G."/>
            <person name="Roche D."/>
            <person name="Rouy Z."/>
            <person name="Saenampechek C."/>
            <person name="Salvignol G."/>
            <person name="Vallenet D."/>
            <person name="Wu Z."/>
            <person name="Marx C.J."/>
            <person name="Vorholt J.A."/>
            <person name="Olson M.V."/>
            <person name="Kaul R."/>
            <person name="Weissenbach J."/>
            <person name="Medigue C."/>
            <person name="Lidstrom M.E."/>
        </authorList>
    </citation>
    <scope>NUCLEOTIDE SEQUENCE [LARGE SCALE GENOMIC DNA]</scope>
    <source>
        <strain evidence="3">DSM 6343 / CIP 106787 / DM4</strain>
    </source>
</reference>
<sequence length="95" mass="10392">MSPDSPVDSRYRLPGEDLGSGHVEDPQAIGRLGHVQGLKQRLRPDLGILQRRNVLRNAIQDGMSGITRPDPEKLDGKVHGSLLLGEIYTLSRKAA</sequence>